<dbReference type="InterPro" id="IPR013727">
    <property type="entry name" value="2CSK_N"/>
</dbReference>
<dbReference type="InterPro" id="IPR003661">
    <property type="entry name" value="HisK_dim/P_dom"/>
</dbReference>
<dbReference type="Pfam" id="PF08521">
    <property type="entry name" value="2CSK_N"/>
    <property type="match status" value="1"/>
</dbReference>
<gene>
    <name evidence="16" type="primary">qseC</name>
    <name evidence="16" type="ORF">GMES_0308</name>
</gene>
<evidence type="ECO:0000256" key="10">
    <source>
        <dbReference type="ARBA" id="ARBA00022989"/>
    </source>
</evidence>
<keyword evidence="9" id="KW-0067">ATP-binding</keyword>
<dbReference type="GO" id="GO:0005524">
    <property type="term" value="F:ATP binding"/>
    <property type="evidence" value="ECO:0007669"/>
    <property type="project" value="UniProtKB-KW"/>
</dbReference>
<feature type="domain" description="Histidine kinase" evidence="14">
    <location>
        <begin position="221"/>
        <end position="435"/>
    </location>
</feature>
<evidence type="ECO:0000313" key="17">
    <source>
        <dbReference type="Proteomes" id="UP000006263"/>
    </source>
</evidence>
<feature type="transmembrane region" description="Helical" evidence="13">
    <location>
        <begin position="137"/>
        <end position="160"/>
    </location>
</feature>
<dbReference type="OrthoDB" id="9809766at2"/>
<dbReference type="InterPro" id="IPR036890">
    <property type="entry name" value="HATPase_C_sf"/>
</dbReference>
<evidence type="ECO:0000256" key="3">
    <source>
        <dbReference type="ARBA" id="ARBA00012438"/>
    </source>
</evidence>
<evidence type="ECO:0000256" key="7">
    <source>
        <dbReference type="ARBA" id="ARBA00022741"/>
    </source>
</evidence>
<evidence type="ECO:0000256" key="12">
    <source>
        <dbReference type="ARBA" id="ARBA00023136"/>
    </source>
</evidence>
<evidence type="ECO:0000256" key="9">
    <source>
        <dbReference type="ARBA" id="ARBA00022840"/>
    </source>
</evidence>
<accession>K6YWR0</accession>
<evidence type="ECO:0000256" key="6">
    <source>
        <dbReference type="ARBA" id="ARBA00022692"/>
    </source>
</evidence>
<evidence type="ECO:0000256" key="4">
    <source>
        <dbReference type="ARBA" id="ARBA00022553"/>
    </source>
</evidence>
<proteinExistence type="predicted"/>
<dbReference type="InterPro" id="IPR003594">
    <property type="entry name" value="HATPase_dom"/>
</dbReference>
<comment type="caution">
    <text evidence="16">The sequence shown here is derived from an EMBL/GenBank/DDBJ whole genome shotgun (WGS) entry which is preliminary data.</text>
</comment>
<dbReference type="GO" id="GO:0000155">
    <property type="term" value="F:phosphorelay sensor kinase activity"/>
    <property type="evidence" value="ECO:0007669"/>
    <property type="project" value="InterPro"/>
</dbReference>
<evidence type="ECO:0000256" key="13">
    <source>
        <dbReference type="SAM" id="Phobius"/>
    </source>
</evidence>
<evidence type="ECO:0000256" key="8">
    <source>
        <dbReference type="ARBA" id="ARBA00022777"/>
    </source>
</evidence>
<dbReference type="PROSITE" id="PS50109">
    <property type="entry name" value="HIS_KIN"/>
    <property type="match status" value="1"/>
</dbReference>
<dbReference type="PRINTS" id="PR00344">
    <property type="entry name" value="BCTRLSENSOR"/>
</dbReference>
<dbReference type="Gene3D" id="3.30.565.10">
    <property type="entry name" value="Histidine kinase-like ATPase, C-terminal domain"/>
    <property type="match status" value="1"/>
</dbReference>
<feature type="domain" description="HAMP" evidence="15">
    <location>
        <begin position="161"/>
        <end position="213"/>
    </location>
</feature>
<dbReference type="eggNOG" id="COG5002">
    <property type="taxonomic scope" value="Bacteria"/>
</dbReference>
<dbReference type="SMART" id="SM00387">
    <property type="entry name" value="HATPase_c"/>
    <property type="match status" value="1"/>
</dbReference>
<evidence type="ECO:0000259" key="15">
    <source>
        <dbReference type="PROSITE" id="PS50885"/>
    </source>
</evidence>
<evidence type="ECO:0000256" key="1">
    <source>
        <dbReference type="ARBA" id="ARBA00000085"/>
    </source>
</evidence>
<sequence>MRSIRRQLTLLLIALLILISFSAALQGYRSSMHKSSELFDAELMALAKSFTHVFALQRNETFDAGEQIAVQLWQEKHLTTRSTNTPQHSIGRFKSGFSDKNFSGKRWRVYSHMLNDARTWVMVAQPLQNRFELADKMIISAMAPIIMTIPLLAVIIYFAVNRGLRPLRSLSDALQRRSTRNFSPLILQEPAIELVPMVNTLNSLLSRLQAAFEREQQFASNAAHELRTPLSVLKINLHNLRKETTSDSYVQRIDKLHEDTDRMIHAINQILLLSRTNPEYFEANSTQIDAHHIAQNVISEMYTSIDNRHQTIELIGKPQLIPSSEFALLTLMQNLIGNAHKYAPIKGKIQVIVQQDEDDVLIQVDDSGSGLNDNEYAKVLERFYRSNKHMAQKAQGIGLGLAIVKQIVNLHHGSLHLQRSELGGLSVQVHLPKTRKEEVSSAKV</sequence>
<dbReference type="EC" id="2.7.13.3" evidence="3"/>
<keyword evidence="11" id="KW-0902">Two-component regulatory system</keyword>
<dbReference type="Proteomes" id="UP000006263">
    <property type="component" value="Unassembled WGS sequence"/>
</dbReference>
<keyword evidence="12 13" id="KW-0472">Membrane</keyword>
<dbReference type="SUPFAM" id="SSF47384">
    <property type="entry name" value="Homodimeric domain of signal transducing histidine kinase"/>
    <property type="match status" value="1"/>
</dbReference>
<dbReference type="AlphaFoldDB" id="K6YWR0"/>
<evidence type="ECO:0000256" key="11">
    <source>
        <dbReference type="ARBA" id="ARBA00023012"/>
    </source>
</evidence>
<comment type="subcellular location">
    <subcellularLocation>
        <location evidence="2">Membrane</location>
        <topology evidence="2">Multi-pass membrane protein</topology>
    </subcellularLocation>
</comment>
<dbReference type="Pfam" id="PF00512">
    <property type="entry name" value="HisKA"/>
    <property type="match status" value="1"/>
</dbReference>
<dbReference type="InterPro" id="IPR050428">
    <property type="entry name" value="TCS_sensor_his_kinase"/>
</dbReference>
<dbReference type="InterPro" id="IPR004358">
    <property type="entry name" value="Sig_transdc_His_kin-like_C"/>
</dbReference>
<dbReference type="GO" id="GO:0005886">
    <property type="term" value="C:plasma membrane"/>
    <property type="evidence" value="ECO:0007669"/>
    <property type="project" value="TreeGrafter"/>
</dbReference>
<reference evidence="16 17" key="1">
    <citation type="journal article" date="2017" name="Antonie Van Leeuwenhoek">
        <title>Rhizobium rhizosphaerae sp. nov., a novel species isolated from rice rhizosphere.</title>
        <authorList>
            <person name="Zhao J.J."/>
            <person name="Zhang J."/>
            <person name="Zhang R.J."/>
            <person name="Zhang C.W."/>
            <person name="Yin H.Q."/>
            <person name="Zhang X.X."/>
        </authorList>
    </citation>
    <scope>NUCLEOTIDE SEQUENCE [LARGE SCALE GENOMIC DNA]</scope>
    <source>
        <strain evidence="16 17">KMM 241</strain>
    </source>
</reference>
<organism evidence="16 17">
    <name type="scientific">Paraglaciecola mesophila KMM 241</name>
    <dbReference type="NCBI Taxonomy" id="1128912"/>
    <lineage>
        <taxon>Bacteria</taxon>
        <taxon>Pseudomonadati</taxon>
        <taxon>Pseudomonadota</taxon>
        <taxon>Gammaproteobacteria</taxon>
        <taxon>Alteromonadales</taxon>
        <taxon>Alteromonadaceae</taxon>
        <taxon>Paraglaciecola</taxon>
    </lineage>
</organism>
<evidence type="ECO:0000313" key="16">
    <source>
        <dbReference type="EMBL" id="GAC22617.1"/>
    </source>
</evidence>
<dbReference type="Gene3D" id="1.10.287.130">
    <property type="match status" value="1"/>
</dbReference>
<dbReference type="PANTHER" id="PTHR45436">
    <property type="entry name" value="SENSOR HISTIDINE KINASE YKOH"/>
    <property type="match status" value="1"/>
</dbReference>
<dbReference type="EMBL" id="BAEP01000004">
    <property type="protein sequence ID" value="GAC22617.1"/>
    <property type="molecule type" value="Genomic_DNA"/>
</dbReference>
<dbReference type="CDD" id="cd00082">
    <property type="entry name" value="HisKA"/>
    <property type="match status" value="1"/>
</dbReference>
<dbReference type="InterPro" id="IPR036097">
    <property type="entry name" value="HisK_dim/P_sf"/>
</dbReference>
<keyword evidence="8 16" id="KW-0418">Kinase</keyword>
<keyword evidence="4" id="KW-0597">Phosphoprotein</keyword>
<keyword evidence="10 13" id="KW-1133">Transmembrane helix</keyword>
<evidence type="ECO:0000256" key="2">
    <source>
        <dbReference type="ARBA" id="ARBA00004141"/>
    </source>
</evidence>
<dbReference type="InterPro" id="IPR003660">
    <property type="entry name" value="HAMP_dom"/>
</dbReference>
<name>K6YWR0_9ALTE</name>
<keyword evidence="5 16" id="KW-0808">Transferase</keyword>
<dbReference type="RefSeq" id="WP_006990768.1">
    <property type="nucleotide sequence ID" value="NZ_BAEP01000004.1"/>
</dbReference>
<dbReference type="InterPro" id="IPR005467">
    <property type="entry name" value="His_kinase_dom"/>
</dbReference>
<dbReference type="Pfam" id="PF02518">
    <property type="entry name" value="HATPase_c"/>
    <property type="match status" value="1"/>
</dbReference>
<keyword evidence="7" id="KW-0547">Nucleotide-binding</keyword>
<evidence type="ECO:0000256" key="5">
    <source>
        <dbReference type="ARBA" id="ARBA00022679"/>
    </source>
</evidence>
<dbReference type="PROSITE" id="PS50885">
    <property type="entry name" value="HAMP"/>
    <property type="match status" value="1"/>
</dbReference>
<dbReference type="PANTHER" id="PTHR45436:SF14">
    <property type="entry name" value="SENSOR PROTEIN QSEC"/>
    <property type="match status" value="1"/>
</dbReference>
<keyword evidence="6 13" id="KW-0812">Transmembrane</keyword>
<evidence type="ECO:0000259" key="14">
    <source>
        <dbReference type="PROSITE" id="PS50109"/>
    </source>
</evidence>
<protein>
    <recommendedName>
        <fullName evidence="3">histidine kinase</fullName>
        <ecNumber evidence="3">2.7.13.3</ecNumber>
    </recommendedName>
</protein>
<dbReference type="SUPFAM" id="SSF55874">
    <property type="entry name" value="ATPase domain of HSP90 chaperone/DNA topoisomerase II/histidine kinase"/>
    <property type="match status" value="1"/>
</dbReference>
<dbReference type="SMART" id="SM00388">
    <property type="entry name" value="HisKA"/>
    <property type="match status" value="1"/>
</dbReference>
<comment type="catalytic activity">
    <reaction evidence="1">
        <text>ATP + protein L-histidine = ADP + protein N-phospho-L-histidine.</text>
        <dbReference type="EC" id="2.7.13.3"/>
    </reaction>
</comment>